<protein>
    <submittedName>
        <fullName evidence="4">Early endosome antigen 1-like</fullName>
    </submittedName>
</protein>
<dbReference type="RefSeq" id="XP_026676115.1">
    <property type="nucleotide sequence ID" value="XM_026820314.1"/>
</dbReference>
<feature type="compositionally biased region" description="Low complexity" evidence="2">
    <location>
        <begin position="60"/>
        <end position="77"/>
    </location>
</feature>
<keyword evidence="3" id="KW-1185">Reference proteome</keyword>
<dbReference type="PaxDb" id="121845-A0A3Q0IP72"/>
<dbReference type="Proteomes" id="UP000079169">
    <property type="component" value="Unplaced"/>
</dbReference>
<evidence type="ECO:0000313" key="3">
    <source>
        <dbReference type="Proteomes" id="UP000079169"/>
    </source>
</evidence>
<keyword evidence="1" id="KW-0175">Coiled coil</keyword>
<gene>
    <name evidence="4" type="primary">LOC103504871</name>
</gene>
<reference evidence="4" key="1">
    <citation type="submission" date="2025-08" db="UniProtKB">
        <authorList>
            <consortium name="RefSeq"/>
        </authorList>
    </citation>
    <scope>IDENTIFICATION</scope>
</reference>
<dbReference type="KEGG" id="dci:103504871"/>
<feature type="region of interest" description="Disordered" evidence="2">
    <location>
        <begin position="458"/>
        <end position="479"/>
    </location>
</feature>
<dbReference type="STRING" id="121845.A0A3Q0IP72"/>
<dbReference type="AlphaFoldDB" id="A0A3Q0IP72"/>
<feature type="region of interest" description="Disordered" evidence="2">
    <location>
        <begin position="57"/>
        <end position="134"/>
    </location>
</feature>
<feature type="coiled-coil region" evidence="1">
    <location>
        <begin position="569"/>
        <end position="751"/>
    </location>
</feature>
<dbReference type="GeneID" id="103504871"/>
<name>A0A3Q0IP72_DIACI</name>
<evidence type="ECO:0000313" key="4">
    <source>
        <dbReference type="RefSeq" id="XP_026676115.1"/>
    </source>
</evidence>
<evidence type="ECO:0000256" key="1">
    <source>
        <dbReference type="SAM" id="Coils"/>
    </source>
</evidence>
<proteinExistence type="predicted"/>
<feature type="region of interest" description="Disordered" evidence="2">
    <location>
        <begin position="514"/>
        <end position="549"/>
    </location>
</feature>
<feature type="coiled-coil region" evidence="1">
    <location>
        <begin position="179"/>
        <end position="383"/>
    </location>
</feature>
<accession>A0A3Q0IP72</accession>
<evidence type="ECO:0000256" key="2">
    <source>
        <dbReference type="SAM" id="MobiDB-lite"/>
    </source>
</evidence>
<sequence>MGGDVKERLSLLCQSLDNVSERIIIQQAINLLRHYEARISGMEATVSNMCQEVAMCRSMSSPEDSPPSTGSPSSTVDPCRKPSPRIIATVLPFSGLPNPRQEDTRPFCSLPNPSRPDEFCSLPNPSRPDEEEEEDLMTIESPFRKLFRENDSMQESGIYFEDEDLGFHCQGTQTDSANQSRLSEELRKLSQIRQKLEQEQEREKYFKPIKEDKSKIMCSRQELEYYKEEMERLELRLQLYESCGEEHNARLKTMLERDEILKKQLHRLEEDNMKLRRDNQFLEMEKCEYEELENDTRLQCQRLEVKLNSMNEKKLELQTQLSHNARLINNLKSNLEDNDKSKAEAAERLQAAQDRIQSLETTISCYETSLNKCEQKNFELEEKEMELKYRVYLLENILPVLISYHLYWIVERSRAFSRQCTSSKYEMISCDNSSNSVLPLSSKSNRIDNTRALALLDVESPEQSRIDHTENKHSELNATSHSIPNKCHIETQTMFDDMAILRNECQCQLRVHTDSSEGDSESPLPNDECISQTSQKSQPNEPHINSSEQLQCENCANNNTTATLNMEKIEELNRMISDLKIKEKLYEQTMSEADEMFSNMTLEYGVQIENLENQINTTTLDLRAMKKELEKEREENDRMSNGNVELMKEIKAKENEKKQLNNMLECLKMQLEEEQEESLKFKQEISSFKKLFETEKSKCKELEMDLKEANREIKEIESRVESSVKSHDKEMDRMSKKLEDMVVTNGELKEEVDTLEVSDRKSLRIGK</sequence>
<organism evidence="3 4">
    <name type="scientific">Diaphorina citri</name>
    <name type="common">Asian citrus psyllid</name>
    <dbReference type="NCBI Taxonomy" id="121845"/>
    <lineage>
        <taxon>Eukaryota</taxon>
        <taxon>Metazoa</taxon>
        <taxon>Ecdysozoa</taxon>
        <taxon>Arthropoda</taxon>
        <taxon>Hexapoda</taxon>
        <taxon>Insecta</taxon>
        <taxon>Pterygota</taxon>
        <taxon>Neoptera</taxon>
        <taxon>Paraneoptera</taxon>
        <taxon>Hemiptera</taxon>
        <taxon>Sternorrhyncha</taxon>
        <taxon>Psylloidea</taxon>
        <taxon>Psyllidae</taxon>
        <taxon>Diaphorininae</taxon>
        <taxon>Diaphorina</taxon>
    </lineage>
</organism>
<feature type="compositionally biased region" description="Polar residues" evidence="2">
    <location>
        <begin position="529"/>
        <end position="549"/>
    </location>
</feature>
<feature type="compositionally biased region" description="Basic and acidic residues" evidence="2">
    <location>
        <begin position="462"/>
        <end position="475"/>
    </location>
</feature>